<organism evidence="2 3">
    <name type="scientific">Elysia marginata</name>
    <dbReference type="NCBI Taxonomy" id="1093978"/>
    <lineage>
        <taxon>Eukaryota</taxon>
        <taxon>Metazoa</taxon>
        <taxon>Spiralia</taxon>
        <taxon>Lophotrochozoa</taxon>
        <taxon>Mollusca</taxon>
        <taxon>Gastropoda</taxon>
        <taxon>Heterobranchia</taxon>
        <taxon>Euthyneura</taxon>
        <taxon>Panpulmonata</taxon>
        <taxon>Sacoglossa</taxon>
        <taxon>Placobranchoidea</taxon>
        <taxon>Plakobranchidae</taxon>
        <taxon>Elysia</taxon>
    </lineage>
</organism>
<evidence type="ECO:0000313" key="2">
    <source>
        <dbReference type="EMBL" id="GFS00419.1"/>
    </source>
</evidence>
<keyword evidence="2" id="KW-0378">Hydrolase</keyword>
<reference evidence="2 3" key="1">
    <citation type="journal article" date="2021" name="Elife">
        <title>Chloroplast acquisition without the gene transfer in kleptoplastic sea slugs, Plakobranchus ocellatus.</title>
        <authorList>
            <person name="Maeda T."/>
            <person name="Takahashi S."/>
            <person name="Yoshida T."/>
            <person name="Shimamura S."/>
            <person name="Takaki Y."/>
            <person name="Nagai Y."/>
            <person name="Toyoda A."/>
            <person name="Suzuki Y."/>
            <person name="Arimoto A."/>
            <person name="Ishii H."/>
            <person name="Satoh N."/>
            <person name="Nishiyama T."/>
            <person name="Hasebe M."/>
            <person name="Maruyama T."/>
            <person name="Minagawa J."/>
            <person name="Obokata J."/>
            <person name="Shigenobu S."/>
        </authorList>
    </citation>
    <scope>NUCLEOTIDE SEQUENCE [LARGE SCALE GENOMIC DNA]</scope>
</reference>
<feature type="compositionally biased region" description="Polar residues" evidence="1">
    <location>
        <begin position="197"/>
        <end position="207"/>
    </location>
</feature>
<dbReference type="EMBL" id="BMAT01005834">
    <property type="protein sequence ID" value="GFS00419.1"/>
    <property type="molecule type" value="Genomic_DNA"/>
</dbReference>
<evidence type="ECO:0000313" key="3">
    <source>
        <dbReference type="Proteomes" id="UP000762676"/>
    </source>
</evidence>
<feature type="region of interest" description="Disordered" evidence="1">
    <location>
        <begin position="276"/>
        <end position="427"/>
    </location>
</feature>
<dbReference type="AlphaFoldDB" id="A0AAV4HQE7"/>
<dbReference type="GO" id="GO:0004386">
    <property type="term" value="F:helicase activity"/>
    <property type="evidence" value="ECO:0007669"/>
    <property type="project" value="UniProtKB-KW"/>
</dbReference>
<dbReference type="Proteomes" id="UP000762676">
    <property type="component" value="Unassembled WGS sequence"/>
</dbReference>
<feature type="compositionally biased region" description="Basic residues" evidence="1">
    <location>
        <begin position="417"/>
        <end position="427"/>
    </location>
</feature>
<accession>A0AAV4HQE7</accession>
<feature type="region of interest" description="Disordered" evidence="1">
    <location>
        <begin position="225"/>
        <end position="262"/>
    </location>
</feature>
<protein>
    <submittedName>
        <fullName evidence="2">ATP-dependent DNA helicase</fullName>
    </submittedName>
</protein>
<keyword evidence="2" id="KW-0347">Helicase</keyword>
<name>A0AAV4HQE7_9GAST</name>
<gene>
    <name evidence="2" type="ORF">ElyMa_002814200</name>
</gene>
<keyword evidence="2" id="KW-0067">ATP-binding</keyword>
<dbReference type="Gene3D" id="3.90.70.120">
    <property type="match status" value="1"/>
</dbReference>
<feature type="compositionally biased region" description="Basic and acidic residues" evidence="1">
    <location>
        <begin position="339"/>
        <end position="352"/>
    </location>
</feature>
<feature type="compositionally biased region" description="Polar residues" evidence="1">
    <location>
        <begin position="288"/>
        <end position="301"/>
    </location>
</feature>
<feature type="region of interest" description="Disordered" evidence="1">
    <location>
        <begin position="196"/>
        <end position="215"/>
    </location>
</feature>
<evidence type="ECO:0000256" key="1">
    <source>
        <dbReference type="SAM" id="MobiDB-lite"/>
    </source>
</evidence>
<comment type="caution">
    <text evidence="2">The sequence shown here is derived from an EMBL/GenBank/DDBJ whole genome shotgun (WGS) entry which is preliminary data.</text>
</comment>
<keyword evidence="3" id="KW-1185">Reference proteome</keyword>
<keyword evidence="2" id="KW-0547">Nucleotide-binding</keyword>
<sequence>MDTVLKIKDWLCINSCLHEVYPFVINLPKSVWVDGTQYLVTLEESLFGSLTIRESPYSFIEEALSEIQSYALLTVGSGTPAYSMCDLKENYLFYIFDSHSRDTNGMSVPEGKSTLTRHPSKEVETFLTNLIASLHTHDFFELTPFTISTPKIQPGIDEILACNEDSSDLFSSDDDNIPLSRFQTLNEQVDLKRTSKRIATTASTSNPPIYERPSKQKARELMGRILTESTSPNRFGHISDSDGDDDTDYAPSQPKRRKSYIPPILSLIDESFAFEEQKGSGDEAAGISPTQQTPEIATTSEDVPVETAALDPEPLASSARSRRLSRDPRNWACNIAKQGELKTKKMAGEKNISKSSKINKHSTKNEGGAKKADTKNKSHERSRTETQPNQTIPEMLARERAGSSKRNAPSPISPYHERRRQRARVDS</sequence>
<proteinExistence type="predicted"/>
<feature type="compositionally biased region" description="Basic and acidic residues" evidence="1">
    <location>
        <begin position="363"/>
        <end position="384"/>
    </location>
</feature>